<evidence type="ECO:0000313" key="1">
    <source>
        <dbReference type="EMBL" id="GJS68031.1"/>
    </source>
</evidence>
<comment type="caution">
    <text evidence="1">The sequence shown here is derived from an EMBL/GenBank/DDBJ whole genome shotgun (WGS) entry which is preliminary data.</text>
</comment>
<evidence type="ECO:0000313" key="2">
    <source>
        <dbReference type="Proteomes" id="UP001151760"/>
    </source>
</evidence>
<dbReference type="EMBL" id="BQNB010009761">
    <property type="protein sequence ID" value="GJS68031.1"/>
    <property type="molecule type" value="Genomic_DNA"/>
</dbReference>
<protein>
    <submittedName>
        <fullName evidence="1">Uncharacterized protein</fullName>
    </submittedName>
</protein>
<dbReference type="Proteomes" id="UP001151760">
    <property type="component" value="Unassembled WGS sequence"/>
</dbReference>
<reference evidence="1" key="2">
    <citation type="submission" date="2022-01" db="EMBL/GenBank/DDBJ databases">
        <authorList>
            <person name="Yamashiro T."/>
            <person name="Shiraishi A."/>
            <person name="Satake H."/>
            <person name="Nakayama K."/>
        </authorList>
    </citation>
    <scope>NUCLEOTIDE SEQUENCE</scope>
</reference>
<accession>A0ABQ4XSJ0</accession>
<keyword evidence="2" id="KW-1185">Reference proteome</keyword>
<gene>
    <name evidence="1" type="ORF">Tco_0682596</name>
</gene>
<sequence>MAFHTHKVDQSREADMADRDNYGLLSHWRRERVELEVGDRCGKWITHNIEYTLIGRTHVVHRDGATVEVTGDRDGGMGVLNCVSLLSIWVEDMDEDMETMTEVEIKEIVTDEEGEDISKSHGGFCDIELDFSLECILSSTYSGGDMDIVLGDSCERDSSTHMRDGVVGVGLGGFRRWGKWGKGEEGLYGLRKGVWEGWGRG</sequence>
<name>A0ABQ4XSJ0_9ASTR</name>
<organism evidence="1 2">
    <name type="scientific">Tanacetum coccineum</name>
    <dbReference type="NCBI Taxonomy" id="301880"/>
    <lineage>
        <taxon>Eukaryota</taxon>
        <taxon>Viridiplantae</taxon>
        <taxon>Streptophyta</taxon>
        <taxon>Embryophyta</taxon>
        <taxon>Tracheophyta</taxon>
        <taxon>Spermatophyta</taxon>
        <taxon>Magnoliopsida</taxon>
        <taxon>eudicotyledons</taxon>
        <taxon>Gunneridae</taxon>
        <taxon>Pentapetalae</taxon>
        <taxon>asterids</taxon>
        <taxon>campanulids</taxon>
        <taxon>Asterales</taxon>
        <taxon>Asteraceae</taxon>
        <taxon>Asteroideae</taxon>
        <taxon>Anthemideae</taxon>
        <taxon>Anthemidinae</taxon>
        <taxon>Tanacetum</taxon>
    </lineage>
</organism>
<reference evidence="1" key="1">
    <citation type="journal article" date="2022" name="Int. J. Mol. Sci.">
        <title>Draft Genome of Tanacetum Coccineum: Genomic Comparison of Closely Related Tanacetum-Family Plants.</title>
        <authorList>
            <person name="Yamashiro T."/>
            <person name="Shiraishi A."/>
            <person name="Nakayama K."/>
            <person name="Satake H."/>
        </authorList>
    </citation>
    <scope>NUCLEOTIDE SEQUENCE</scope>
</reference>
<proteinExistence type="predicted"/>